<dbReference type="OrthoDB" id="8195814at2759"/>
<comment type="caution">
    <text evidence="10">The sequence shown here is derived from an EMBL/GenBank/DDBJ whole genome shotgun (WGS) entry which is preliminary data.</text>
</comment>
<keyword evidence="2" id="KW-1003">Cell membrane</keyword>
<feature type="chain" id="PRO_5027089586" description="Ionotropic glutamate receptor C-terminal domain-containing protein" evidence="9">
    <location>
        <begin position="19"/>
        <end position="637"/>
    </location>
</feature>
<dbReference type="PANTHER" id="PTHR42643">
    <property type="entry name" value="IONOTROPIC RECEPTOR 20A-RELATED"/>
    <property type="match status" value="1"/>
</dbReference>
<sequence>MILLMLVLLVFPLSYTTCYNPVGLHARLNREEWIRTSTAVQRTHLWKACSYRFSSSRILSVVILESASKGFKLFIMHLMSEISKRVEIPITLTTGHAKLKERYTAASEHSHLLIAPNSSSLALYLESSKGDYPQNIWKPQDNFLFLILFTDSDSESNYHGIFDRLWNERGIMNVLILIKSLKEMQVEYILAYDPFLVDEATNKTLMWTIQPDKLHELPRTSSDRTSNLHGYKLKVGMFNDRPTALLQYDKVTDRWIGRGRDGQVLDIIATYMNFTPVIVPPGDKQKFGYKIKNGTFTGVMADLINRRTYLAVNGIYLKYYGTEEVEFTTSAVRHQLIVALVPKSAQMHIWIVVYKALRRVRWCYLLLSFFSCVLIWYLLRRFDAKRDKATSEASLFTNVLEMLAIFLNMPLSFLTKTKSSPQRLLLSSCLISSLFMMCNFQGLLLDVVTNPHFDTNIVTLQQLEEAELSIFTASHSLLDTFNESEYVERLGTKVTYEFNPMSIVTIMKKYKNVSLLCRKEKATWFLRRHGDGKLHIIEEAARGYFMSYVVPKGSPYLPRLRVLFGRIMQSGLMDKWDEDTKYETALHTVEQLDDDDLDTIQRTLALADVAVDFLILALGLVVSTAVFLVEVCVGRHF</sequence>
<evidence type="ECO:0000256" key="8">
    <source>
        <dbReference type="SAM" id="Phobius"/>
    </source>
</evidence>
<gene>
    <name evidence="10" type="ORF">Cfor_04839</name>
</gene>
<keyword evidence="7" id="KW-0325">Glycoprotein</keyword>
<dbReference type="InParanoid" id="A0A6L2PKI2"/>
<keyword evidence="11" id="KW-1185">Reference proteome</keyword>
<name>A0A6L2PKI2_COPFO</name>
<protein>
    <recommendedName>
        <fullName evidence="12">Ionotropic glutamate receptor C-terminal domain-containing protein</fullName>
    </recommendedName>
</protein>
<feature type="signal peptide" evidence="9">
    <location>
        <begin position="1"/>
        <end position="18"/>
    </location>
</feature>
<evidence type="ECO:0000256" key="3">
    <source>
        <dbReference type="ARBA" id="ARBA00022692"/>
    </source>
</evidence>
<keyword evidence="4 8" id="KW-1133">Transmembrane helix</keyword>
<evidence type="ECO:0000256" key="6">
    <source>
        <dbReference type="ARBA" id="ARBA00023170"/>
    </source>
</evidence>
<dbReference type="SUPFAM" id="SSF53850">
    <property type="entry name" value="Periplasmic binding protein-like II"/>
    <property type="match status" value="1"/>
</dbReference>
<reference evidence="11" key="1">
    <citation type="submission" date="2020-01" db="EMBL/GenBank/DDBJ databases">
        <title>Draft genome sequence of the Termite Coptotermes fromosanus.</title>
        <authorList>
            <person name="Itakura S."/>
            <person name="Yosikawa Y."/>
            <person name="Umezawa K."/>
        </authorList>
    </citation>
    <scope>NUCLEOTIDE SEQUENCE [LARGE SCALE GENOMIC DNA]</scope>
</reference>
<evidence type="ECO:0000256" key="5">
    <source>
        <dbReference type="ARBA" id="ARBA00023136"/>
    </source>
</evidence>
<keyword evidence="9" id="KW-0732">Signal</keyword>
<dbReference type="InterPro" id="IPR052192">
    <property type="entry name" value="Insect_Ionotropic_Sensory_Rcpt"/>
</dbReference>
<dbReference type="AlphaFoldDB" id="A0A6L2PKI2"/>
<keyword evidence="6" id="KW-0675">Receptor</keyword>
<feature type="transmembrane region" description="Helical" evidence="8">
    <location>
        <begin position="613"/>
        <end position="633"/>
    </location>
</feature>
<evidence type="ECO:0000256" key="7">
    <source>
        <dbReference type="ARBA" id="ARBA00023180"/>
    </source>
</evidence>
<accession>A0A6L2PKI2</accession>
<evidence type="ECO:0000313" key="11">
    <source>
        <dbReference type="Proteomes" id="UP000502823"/>
    </source>
</evidence>
<proteinExistence type="predicted"/>
<keyword evidence="5 8" id="KW-0472">Membrane</keyword>
<dbReference type="PANTHER" id="PTHR42643:SF38">
    <property type="entry name" value="IONOTROPIC RECEPTOR 100A"/>
    <property type="match status" value="1"/>
</dbReference>
<evidence type="ECO:0000313" key="10">
    <source>
        <dbReference type="EMBL" id="GFG31692.1"/>
    </source>
</evidence>
<dbReference type="Proteomes" id="UP000502823">
    <property type="component" value="Unassembled WGS sequence"/>
</dbReference>
<evidence type="ECO:0000256" key="1">
    <source>
        <dbReference type="ARBA" id="ARBA00004651"/>
    </source>
</evidence>
<evidence type="ECO:0008006" key="12">
    <source>
        <dbReference type="Google" id="ProtNLM"/>
    </source>
</evidence>
<comment type="subcellular location">
    <subcellularLocation>
        <location evidence="1">Cell membrane</location>
        <topology evidence="1">Multi-pass membrane protein</topology>
    </subcellularLocation>
</comment>
<dbReference type="EMBL" id="BLKM01010978">
    <property type="protein sequence ID" value="GFG31692.1"/>
    <property type="molecule type" value="Genomic_DNA"/>
</dbReference>
<keyword evidence="3 8" id="KW-0812">Transmembrane</keyword>
<feature type="transmembrane region" description="Helical" evidence="8">
    <location>
        <begin position="361"/>
        <end position="379"/>
    </location>
</feature>
<organism evidence="10 11">
    <name type="scientific">Coptotermes formosanus</name>
    <name type="common">Formosan subterranean termite</name>
    <dbReference type="NCBI Taxonomy" id="36987"/>
    <lineage>
        <taxon>Eukaryota</taxon>
        <taxon>Metazoa</taxon>
        <taxon>Ecdysozoa</taxon>
        <taxon>Arthropoda</taxon>
        <taxon>Hexapoda</taxon>
        <taxon>Insecta</taxon>
        <taxon>Pterygota</taxon>
        <taxon>Neoptera</taxon>
        <taxon>Polyneoptera</taxon>
        <taxon>Dictyoptera</taxon>
        <taxon>Blattodea</taxon>
        <taxon>Blattoidea</taxon>
        <taxon>Termitoidae</taxon>
        <taxon>Rhinotermitidae</taxon>
        <taxon>Coptotermes</taxon>
    </lineage>
</organism>
<evidence type="ECO:0000256" key="4">
    <source>
        <dbReference type="ARBA" id="ARBA00022989"/>
    </source>
</evidence>
<dbReference type="Gene3D" id="3.40.190.10">
    <property type="entry name" value="Periplasmic binding protein-like II"/>
    <property type="match status" value="1"/>
</dbReference>
<evidence type="ECO:0000256" key="2">
    <source>
        <dbReference type="ARBA" id="ARBA00022475"/>
    </source>
</evidence>
<dbReference type="GO" id="GO:0005886">
    <property type="term" value="C:plasma membrane"/>
    <property type="evidence" value="ECO:0007669"/>
    <property type="project" value="UniProtKB-SubCell"/>
</dbReference>
<evidence type="ECO:0000256" key="9">
    <source>
        <dbReference type="SAM" id="SignalP"/>
    </source>
</evidence>